<dbReference type="AlphaFoldDB" id="A0A060RCQ3"/>
<name>A0A060RCQ3_9BACT</name>
<dbReference type="Proteomes" id="UP000027616">
    <property type="component" value="Chromosome I"/>
</dbReference>
<gene>
    <name evidence="1" type="ORF">BN938_1114</name>
</gene>
<evidence type="ECO:0000313" key="1">
    <source>
        <dbReference type="EMBL" id="CDN31209.1"/>
    </source>
</evidence>
<dbReference type="KEGG" id="rbc:BN938_1114"/>
<protein>
    <submittedName>
        <fullName evidence="1">Uncharacterized protein</fullName>
    </submittedName>
</protein>
<organism evidence="1 2">
    <name type="scientific">Mucinivorans hirudinis</name>
    <dbReference type="NCBI Taxonomy" id="1433126"/>
    <lineage>
        <taxon>Bacteria</taxon>
        <taxon>Pseudomonadati</taxon>
        <taxon>Bacteroidota</taxon>
        <taxon>Bacteroidia</taxon>
        <taxon>Bacteroidales</taxon>
        <taxon>Rikenellaceae</taxon>
        <taxon>Mucinivorans</taxon>
    </lineage>
</organism>
<dbReference type="EMBL" id="HG934468">
    <property type="protein sequence ID" value="CDN31209.1"/>
    <property type="molecule type" value="Genomic_DNA"/>
</dbReference>
<keyword evidence="2" id="KW-1185">Reference proteome</keyword>
<proteinExistence type="predicted"/>
<dbReference type="HOGENOM" id="CLU_3218787_0_0_10"/>
<evidence type="ECO:0000313" key="2">
    <source>
        <dbReference type="Proteomes" id="UP000027616"/>
    </source>
</evidence>
<dbReference type="STRING" id="1433126.BN938_1114"/>
<accession>A0A060RCQ3</accession>
<reference evidence="1 2" key="1">
    <citation type="journal article" date="2015" name="Genome Announc.">
        <title>Complete Genome Sequence of the Novel Leech Symbiont Mucinivorans hirudinis M3T.</title>
        <authorList>
            <person name="Nelson M.C."/>
            <person name="Bomar L."/>
            <person name="Graf J."/>
        </authorList>
    </citation>
    <scope>NUCLEOTIDE SEQUENCE [LARGE SCALE GENOMIC DNA]</scope>
    <source>
        <strain evidence="2">M3</strain>
    </source>
</reference>
<sequence length="44" mass="5091">MSNFTVNQYSGRKPVQRQFVGISSKINEHVFAELTQMLFKGFPQ</sequence>